<dbReference type="EMBL" id="BGZK01000323">
    <property type="protein sequence ID" value="GBP36812.1"/>
    <property type="molecule type" value="Genomic_DNA"/>
</dbReference>
<evidence type="ECO:0000313" key="2">
    <source>
        <dbReference type="EMBL" id="GBP36812.1"/>
    </source>
</evidence>
<comment type="caution">
    <text evidence="2">The sequence shown here is derived from an EMBL/GenBank/DDBJ whole genome shotgun (WGS) entry which is preliminary data.</text>
</comment>
<protein>
    <submittedName>
        <fullName evidence="2">Uncharacterized protein</fullName>
    </submittedName>
</protein>
<evidence type="ECO:0000256" key="1">
    <source>
        <dbReference type="SAM" id="MobiDB-lite"/>
    </source>
</evidence>
<evidence type="ECO:0000313" key="3">
    <source>
        <dbReference type="Proteomes" id="UP000299102"/>
    </source>
</evidence>
<reference evidence="2 3" key="1">
    <citation type="journal article" date="2019" name="Commun. Biol.">
        <title>The bagworm genome reveals a unique fibroin gene that provides high tensile strength.</title>
        <authorList>
            <person name="Kono N."/>
            <person name="Nakamura H."/>
            <person name="Ohtoshi R."/>
            <person name="Tomita M."/>
            <person name="Numata K."/>
            <person name="Arakawa K."/>
        </authorList>
    </citation>
    <scope>NUCLEOTIDE SEQUENCE [LARGE SCALE GENOMIC DNA]</scope>
</reference>
<keyword evidence="3" id="KW-1185">Reference proteome</keyword>
<dbReference type="Proteomes" id="UP000299102">
    <property type="component" value="Unassembled WGS sequence"/>
</dbReference>
<feature type="region of interest" description="Disordered" evidence="1">
    <location>
        <begin position="22"/>
        <end position="49"/>
    </location>
</feature>
<name>A0A4C1VEX1_EUMVA</name>
<dbReference type="AlphaFoldDB" id="A0A4C1VEX1"/>
<organism evidence="2 3">
    <name type="scientific">Eumeta variegata</name>
    <name type="common">Bagworm moth</name>
    <name type="synonym">Eumeta japonica</name>
    <dbReference type="NCBI Taxonomy" id="151549"/>
    <lineage>
        <taxon>Eukaryota</taxon>
        <taxon>Metazoa</taxon>
        <taxon>Ecdysozoa</taxon>
        <taxon>Arthropoda</taxon>
        <taxon>Hexapoda</taxon>
        <taxon>Insecta</taxon>
        <taxon>Pterygota</taxon>
        <taxon>Neoptera</taxon>
        <taxon>Endopterygota</taxon>
        <taxon>Lepidoptera</taxon>
        <taxon>Glossata</taxon>
        <taxon>Ditrysia</taxon>
        <taxon>Tineoidea</taxon>
        <taxon>Psychidae</taxon>
        <taxon>Oiketicinae</taxon>
        <taxon>Eumeta</taxon>
    </lineage>
</organism>
<gene>
    <name evidence="2" type="ORF">EVAR_28153_1</name>
</gene>
<dbReference type="OrthoDB" id="7375058at2759"/>
<proteinExistence type="predicted"/>
<accession>A0A4C1VEX1</accession>
<sequence length="95" mass="11049">MQRSESSNSDGSFWTTIELLAGRGRRKSTSPEDCAEDRPQLQNHSRRDYRPPHLLYSRAYLASVTSDADRVTKTKNLTNYKREKTSRFCKLIYFG</sequence>